<dbReference type="EMBL" id="JBFNQN010000008">
    <property type="protein sequence ID" value="MEW9265554.1"/>
    <property type="molecule type" value="Genomic_DNA"/>
</dbReference>
<dbReference type="Proteomes" id="UP001555826">
    <property type="component" value="Unassembled WGS sequence"/>
</dbReference>
<evidence type="ECO:0000313" key="1">
    <source>
        <dbReference type="EMBL" id="MEW9265554.1"/>
    </source>
</evidence>
<dbReference type="RefSeq" id="WP_367638687.1">
    <property type="nucleotide sequence ID" value="NZ_JBFNQN010000008.1"/>
</dbReference>
<organism evidence="1 2">
    <name type="scientific">Kineococcus endophyticus</name>
    <dbReference type="NCBI Taxonomy" id="1181883"/>
    <lineage>
        <taxon>Bacteria</taxon>
        <taxon>Bacillati</taxon>
        <taxon>Actinomycetota</taxon>
        <taxon>Actinomycetes</taxon>
        <taxon>Kineosporiales</taxon>
        <taxon>Kineosporiaceae</taxon>
        <taxon>Kineococcus</taxon>
    </lineage>
</organism>
<proteinExistence type="predicted"/>
<name>A0ABV3P7F6_9ACTN</name>
<protein>
    <recommendedName>
        <fullName evidence="3">Glycosyl transferase family 2</fullName>
    </recommendedName>
</protein>
<dbReference type="InterPro" id="IPR029044">
    <property type="entry name" value="Nucleotide-diphossugar_trans"/>
</dbReference>
<comment type="caution">
    <text evidence="1">The sequence shown here is derived from an EMBL/GenBank/DDBJ whole genome shotgun (WGS) entry which is preliminary data.</text>
</comment>
<evidence type="ECO:0008006" key="3">
    <source>
        <dbReference type="Google" id="ProtNLM"/>
    </source>
</evidence>
<accession>A0ABV3P7F6</accession>
<sequence length="273" mass="30760">MSPTRVLTASPVQQDPEILAAFLDNLILQETNGLVVDYAFVDDNHDARSSELLADFSSKHPNTTVVKVPPAQRYHRDENTHHWKDGLIWRVAEFKDALIDHARDGGYDHIFFVDSDIVLRPGTIGHLASLGKDIVSEVFWTSWQPGSPEWPQVWLRDSYDIVYRRRGEIISAHEEARRAQEFLDVLRIPGVYEVGGLGACTLLSREAMMRGVSFAEIPNLSLNGEDRHFCVRAMAVGLRLHADTHLPPLHLYRKSDLQRLPHFLAEAGVVAGV</sequence>
<gene>
    <name evidence="1" type="ORF">AB1207_12415</name>
</gene>
<evidence type="ECO:0000313" key="2">
    <source>
        <dbReference type="Proteomes" id="UP001555826"/>
    </source>
</evidence>
<dbReference type="Gene3D" id="3.90.550.10">
    <property type="entry name" value="Spore Coat Polysaccharide Biosynthesis Protein SpsA, Chain A"/>
    <property type="match status" value="1"/>
</dbReference>
<dbReference type="SUPFAM" id="SSF53448">
    <property type="entry name" value="Nucleotide-diphospho-sugar transferases"/>
    <property type="match status" value="1"/>
</dbReference>
<reference evidence="1 2" key="1">
    <citation type="submission" date="2024-07" db="EMBL/GenBank/DDBJ databases">
        <authorList>
            <person name="Thanompreechachai J."/>
            <person name="Duangmal K."/>
        </authorList>
    </citation>
    <scope>NUCLEOTIDE SEQUENCE [LARGE SCALE GENOMIC DNA]</scope>
    <source>
        <strain evidence="1 2">KCTC 19886</strain>
    </source>
</reference>
<keyword evidence="2" id="KW-1185">Reference proteome</keyword>